<organism evidence="2 3">
    <name type="scientific">Fusarium mundagurra</name>
    <dbReference type="NCBI Taxonomy" id="1567541"/>
    <lineage>
        <taxon>Eukaryota</taxon>
        <taxon>Fungi</taxon>
        <taxon>Dikarya</taxon>
        <taxon>Ascomycota</taxon>
        <taxon>Pezizomycotina</taxon>
        <taxon>Sordariomycetes</taxon>
        <taxon>Hypocreomycetidae</taxon>
        <taxon>Hypocreales</taxon>
        <taxon>Nectriaceae</taxon>
        <taxon>Fusarium</taxon>
        <taxon>Fusarium fujikuroi species complex</taxon>
    </lineage>
</organism>
<protein>
    <submittedName>
        <fullName evidence="2">Uncharacterized protein</fullName>
    </submittedName>
</protein>
<dbReference type="Proteomes" id="UP000544331">
    <property type="component" value="Unassembled WGS sequence"/>
</dbReference>
<dbReference type="EMBL" id="JAAOAN010000991">
    <property type="protein sequence ID" value="KAF5697659.1"/>
    <property type="molecule type" value="Genomic_DNA"/>
</dbReference>
<comment type="caution">
    <text evidence="2">The sequence shown here is derived from an EMBL/GenBank/DDBJ whole genome shotgun (WGS) entry which is preliminary data.</text>
</comment>
<feature type="transmembrane region" description="Helical" evidence="1">
    <location>
        <begin position="159"/>
        <end position="184"/>
    </location>
</feature>
<evidence type="ECO:0000313" key="3">
    <source>
        <dbReference type="Proteomes" id="UP000544331"/>
    </source>
</evidence>
<reference evidence="2 3" key="1">
    <citation type="submission" date="2020-05" db="EMBL/GenBank/DDBJ databases">
        <title>Identification and distribution of gene clusters putatively required for synthesis of sphingolipid metabolism inhibitors in phylogenetically diverse species of the filamentous fungus Fusarium.</title>
        <authorList>
            <person name="Kim H.-S."/>
            <person name="Busman M."/>
            <person name="Brown D.W."/>
            <person name="Divon H."/>
            <person name="Uhlig S."/>
            <person name="Proctor R.H."/>
        </authorList>
    </citation>
    <scope>NUCLEOTIDE SEQUENCE [LARGE SCALE GENOMIC DNA]</scope>
    <source>
        <strain evidence="2 3">NRRL 66235</strain>
    </source>
</reference>
<gene>
    <name evidence="2" type="ORF">FMUND_15331</name>
</gene>
<evidence type="ECO:0000256" key="1">
    <source>
        <dbReference type="SAM" id="Phobius"/>
    </source>
</evidence>
<feature type="transmembrane region" description="Helical" evidence="1">
    <location>
        <begin position="117"/>
        <end position="139"/>
    </location>
</feature>
<accession>A0A8H5XPQ2</accession>
<name>A0A8H5XPQ2_9HYPO</name>
<keyword evidence="3" id="KW-1185">Reference proteome</keyword>
<feature type="transmembrane region" description="Helical" evidence="1">
    <location>
        <begin position="42"/>
        <end position="62"/>
    </location>
</feature>
<dbReference type="OrthoDB" id="5306317at2759"/>
<feature type="transmembrane region" description="Helical" evidence="1">
    <location>
        <begin position="12"/>
        <end position="36"/>
    </location>
</feature>
<proteinExistence type="predicted"/>
<keyword evidence="1" id="KW-0812">Transmembrane</keyword>
<dbReference type="AlphaFoldDB" id="A0A8H5XPQ2"/>
<keyword evidence="1" id="KW-1133">Transmembrane helix</keyword>
<evidence type="ECO:0000313" key="2">
    <source>
        <dbReference type="EMBL" id="KAF5697659.1"/>
    </source>
</evidence>
<sequence>MLRSSGPVYFELSWSILSTIGIGNVLFGLLVCSITSFSQISAVPLITSAAGAIANGLCYYAFYAEENTVKSKAVASAFADLFWLLTLDCVQKVQEAGLSFYSYMVLSRVLRNRRWHVFAGLFWTVIVIISALRITIAITRIRSILDGGNSYQEVIDNLHIGYFVSIAVVECISAYFLLTVFASARITSLKAAINASLFRYLMRSAEVRLALLAVIGVMRAITYSFQTTAQSATNVASQLDRFAYTMECLFPFVMLSVEPIIAM</sequence>
<keyword evidence="1" id="KW-0472">Membrane</keyword>